<organism evidence="2 3">
    <name type="scientific">Coccidioides posadasii RMSCC 3488</name>
    <dbReference type="NCBI Taxonomy" id="454284"/>
    <lineage>
        <taxon>Eukaryota</taxon>
        <taxon>Fungi</taxon>
        <taxon>Dikarya</taxon>
        <taxon>Ascomycota</taxon>
        <taxon>Pezizomycotina</taxon>
        <taxon>Eurotiomycetes</taxon>
        <taxon>Eurotiomycetidae</taxon>
        <taxon>Onygenales</taxon>
        <taxon>Onygenaceae</taxon>
        <taxon>Coccidioides</taxon>
    </lineage>
</organism>
<protein>
    <submittedName>
        <fullName evidence="2">Uncharacterized protein</fullName>
    </submittedName>
</protein>
<feature type="chain" id="PRO_5005274984" evidence="1">
    <location>
        <begin position="31"/>
        <end position="131"/>
    </location>
</feature>
<reference evidence="3" key="2">
    <citation type="journal article" date="2009" name="Genome Res.">
        <title>Comparative genomic analyses of the human fungal pathogens Coccidioides and their relatives.</title>
        <authorList>
            <person name="Sharpton T.J."/>
            <person name="Stajich J.E."/>
            <person name="Rounsley S.D."/>
            <person name="Gardner M.J."/>
            <person name="Wortman J.R."/>
            <person name="Jordar V.S."/>
            <person name="Maiti R."/>
            <person name="Kodira C.D."/>
            <person name="Neafsey D.E."/>
            <person name="Zeng Q."/>
            <person name="Hung C.-Y."/>
            <person name="McMahan C."/>
            <person name="Muszewska A."/>
            <person name="Grynberg M."/>
            <person name="Mandel M.A."/>
            <person name="Kellner E.M."/>
            <person name="Barker B.M."/>
            <person name="Galgiani J.N."/>
            <person name="Orbach M.J."/>
            <person name="Kirkland T.N."/>
            <person name="Cole G.T."/>
            <person name="Henn M.R."/>
            <person name="Birren B.W."/>
            <person name="Taylor J.W."/>
        </authorList>
    </citation>
    <scope>NUCLEOTIDE SEQUENCE [LARGE SCALE GENOMIC DNA]</scope>
    <source>
        <strain evidence="3">RMSCC 3488</strain>
    </source>
</reference>
<accession>A0A0J6IJR8</accession>
<reference evidence="3" key="3">
    <citation type="journal article" date="2010" name="Genome Res.">
        <title>Population genomic sequencing of Coccidioides fungi reveals recent hybridization and transposon control.</title>
        <authorList>
            <person name="Neafsey D.E."/>
            <person name="Barker B.M."/>
            <person name="Sharpton T.J."/>
            <person name="Stajich J.E."/>
            <person name="Park D.J."/>
            <person name="Whiston E."/>
            <person name="Hung C.-Y."/>
            <person name="McMahan C."/>
            <person name="White J."/>
            <person name="Sykes S."/>
            <person name="Heiman D."/>
            <person name="Young S."/>
            <person name="Zeng Q."/>
            <person name="Abouelleil A."/>
            <person name="Aftuck L."/>
            <person name="Bessette D."/>
            <person name="Brown A."/>
            <person name="FitzGerald M."/>
            <person name="Lui A."/>
            <person name="Macdonald J.P."/>
            <person name="Priest M."/>
            <person name="Orbach M.J."/>
            <person name="Galgiani J.N."/>
            <person name="Kirkland T.N."/>
            <person name="Cole G.T."/>
            <person name="Birren B.W."/>
            <person name="Henn M.R."/>
            <person name="Taylor J.W."/>
            <person name="Rounsley S.D."/>
        </authorList>
    </citation>
    <scope>NUCLEOTIDE SEQUENCE [LARGE SCALE GENOMIC DNA]</scope>
    <source>
        <strain evidence="3">RMSCC 3488</strain>
    </source>
</reference>
<evidence type="ECO:0000313" key="2">
    <source>
        <dbReference type="EMBL" id="KMM72147.1"/>
    </source>
</evidence>
<feature type="signal peptide" evidence="1">
    <location>
        <begin position="1"/>
        <end position="30"/>
    </location>
</feature>
<evidence type="ECO:0000313" key="3">
    <source>
        <dbReference type="Proteomes" id="UP000054567"/>
    </source>
</evidence>
<dbReference type="EMBL" id="DS268113">
    <property type="protein sequence ID" value="KMM72147.1"/>
    <property type="molecule type" value="Genomic_DNA"/>
</dbReference>
<evidence type="ECO:0000256" key="1">
    <source>
        <dbReference type="SAM" id="SignalP"/>
    </source>
</evidence>
<keyword evidence="1" id="KW-0732">Signal</keyword>
<dbReference type="VEuPathDB" id="FungiDB:CPAG_08446"/>
<proteinExistence type="predicted"/>
<gene>
    <name evidence="2" type="ORF">CPAG_08446</name>
</gene>
<reference evidence="2 3" key="1">
    <citation type="submission" date="2007-06" db="EMBL/GenBank/DDBJ databases">
        <title>The Genome Sequence of Coccidioides posadasii RMSCC_3488.</title>
        <authorList>
            <consortium name="Coccidioides Genome Resources Consortium"/>
            <consortium name="The Broad Institute Genome Sequencing Platform"/>
            <person name="Henn M.R."/>
            <person name="Sykes S."/>
            <person name="Young S."/>
            <person name="Jaffe D."/>
            <person name="Berlin A."/>
            <person name="Alvarez P."/>
            <person name="Butler J."/>
            <person name="Gnerre S."/>
            <person name="Grabherr M."/>
            <person name="Mauceli E."/>
            <person name="Brockman W."/>
            <person name="Kodira C."/>
            <person name="Alvarado L."/>
            <person name="Zeng Q."/>
            <person name="Crawford M."/>
            <person name="Antoine C."/>
            <person name="Devon K."/>
            <person name="Galgiani J."/>
            <person name="Orsborn K."/>
            <person name="Lewis M.L."/>
            <person name="Nusbaum C."/>
            <person name="Galagan J."/>
            <person name="Birren B."/>
        </authorList>
    </citation>
    <scope>NUCLEOTIDE SEQUENCE [LARGE SCALE GENOMIC DNA]</scope>
    <source>
        <strain evidence="2 3">RMSCC 3488</strain>
    </source>
</reference>
<sequence>MLGLQSSRALYLSPSLSLSLCVCLIGKGFASIPSELHMGSQHLALKLFDKLDLCGIDLNPQTVVEPFLFLIIVTLGATRRIGVIGYDGGKKPKTKIAKPPWWKKWDDESKVPCRPLLYLSLEARLHDLHRN</sequence>
<dbReference type="Proteomes" id="UP000054567">
    <property type="component" value="Unassembled WGS sequence"/>
</dbReference>
<name>A0A0J6IJR8_COCPO</name>
<dbReference type="AlphaFoldDB" id="A0A0J6IJR8"/>